<evidence type="ECO:0000313" key="3">
    <source>
        <dbReference type="Proteomes" id="UP000218231"/>
    </source>
</evidence>
<proteinExistence type="predicted"/>
<feature type="coiled-coil region" evidence="1">
    <location>
        <begin position="170"/>
        <end position="244"/>
    </location>
</feature>
<dbReference type="EMBL" id="LIAE01010306">
    <property type="protein sequence ID" value="PAV63424.1"/>
    <property type="molecule type" value="Genomic_DNA"/>
</dbReference>
<protein>
    <submittedName>
        <fullName evidence="2">Uncharacterized protein</fullName>
    </submittedName>
</protein>
<name>A0A2A2JNY7_9BILA</name>
<keyword evidence="3" id="KW-1185">Reference proteome</keyword>
<evidence type="ECO:0000313" key="2">
    <source>
        <dbReference type="EMBL" id="PAV63424.1"/>
    </source>
</evidence>
<dbReference type="AlphaFoldDB" id="A0A2A2JNY7"/>
<sequence length="255" mass="29463">MCNTGNLETCYTNRQLLSKEIVEEKRNLNREKLEFDREKLEAEKEQIEMQLKRLDIYQAVCNARDSEKYYIDNVLPSIEDARQCMDTVYTLIDFARELVEECETQSSPNDYKKVSDGICNFTIFACDQALRELDSGRSSISSRAAESLKSLPRGLTTKERDEFVEMFYNLEDAENELRNLCEQMKSNVKHRSSFDELKELIKNIKKAAETFRDRIYSVPIEGSAANAIEGIKELEGEIKKLTANLCNSMKSNEIQ</sequence>
<reference evidence="2 3" key="1">
    <citation type="journal article" date="2017" name="Curr. Biol.">
        <title>Genome architecture and evolution of a unichromosomal asexual nematode.</title>
        <authorList>
            <person name="Fradin H."/>
            <person name="Zegar C."/>
            <person name="Gutwein M."/>
            <person name="Lucas J."/>
            <person name="Kovtun M."/>
            <person name="Corcoran D."/>
            <person name="Baugh L.R."/>
            <person name="Kiontke K."/>
            <person name="Gunsalus K."/>
            <person name="Fitch D.H."/>
            <person name="Piano F."/>
        </authorList>
    </citation>
    <scope>NUCLEOTIDE SEQUENCE [LARGE SCALE GENOMIC DNA]</scope>
    <source>
        <strain evidence="2">PF1309</strain>
    </source>
</reference>
<gene>
    <name evidence="2" type="ORF">WR25_08389</name>
</gene>
<feature type="coiled-coil region" evidence="1">
    <location>
        <begin position="14"/>
        <end position="57"/>
    </location>
</feature>
<organism evidence="2 3">
    <name type="scientific">Diploscapter pachys</name>
    <dbReference type="NCBI Taxonomy" id="2018661"/>
    <lineage>
        <taxon>Eukaryota</taxon>
        <taxon>Metazoa</taxon>
        <taxon>Ecdysozoa</taxon>
        <taxon>Nematoda</taxon>
        <taxon>Chromadorea</taxon>
        <taxon>Rhabditida</taxon>
        <taxon>Rhabditina</taxon>
        <taxon>Rhabditomorpha</taxon>
        <taxon>Rhabditoidea</taxon>
        <taxon>Rhabditidae</taxon>
        <taxon>Diploscapter</taxon>
    </lineage>
</organism>
<comment type="caution">
    <text evidence="2">The sequence shown here is derived from an EMBL/GenBank/DDBJ whole genome shotgun (WGS) entry which is preliminary data.</text>
</comment>
<keyword evidence="1" id="KW-0175">Coiled coil</keyword>
<evidence type="ECO:0000256" key="1">
    <source>
        <dbReference type="SAM" id="Coils"/>
    </source>
</evidence>
<dbReference type="Proteomes" id="UP000218231">
    <property type="component" value="Unassembled WGS sequence"/>
</dbReference>
<accession>A0A2A2JNY7</accession>